<dbReference type="Proteomes" id="UP001432322">
    <property type="component" value="Unassembled WGS sequence"/>
</dbReference>
<name>A0AAV5VQM7_9BILA</name>
<organism evidence="1 2">
    <name type="scientific">Pristionchus fissidentatus</name>
    <dbReference type="NCBI Taxonomy" id="1538716"/>
    <lineage>
        <taxon>Eukaryota</taxon>
        <taxon>Metazoa</taxon>
        <taxon>Ecdysozoa</taxon>
        <taxon>Nematoda</taxon>
        <taxon>Chromadorea</taxon>
        <taxon>Rhabditida</taxon>
        <taxon>Rhabditina</taxon>
        <taxon>Diplogasteromorpha</taxon>
        <taxon>Diplogasteroidea</taxon>
        <taxon>Neodiplogasteridae</taxon>
        <taxon>Pristionchus</taxon>
    </lineage>
</organism>
<dbReference type="EMBL" id="BTSY01000003">
    <property type="protein sequence ID" value="GMT20871.1"/>
    <property type="molecule type" value="Genomic_DNA"/>
</dbReference>
<evidence type="ECO:0000313" key="1">
    <source>
        <dbReference type="EMBL" id="GMT20871.1"/>
    </source>
</evidence>
<gene>
    <name evidence="1" type="ORF">PFISCL1PPCAC_12168</name>
</gene>
<keyword evidence="2" id="KW-1185">Reference proteome</keyword>
<proteinExistence type="predicted"/>
<sequence length="113" mass="13186">RYFISTRRDYIVAVEVGAHLILLSWRCTSRSPLSTAHTRQKRQSRVEQGRLTRAVIDEDRRRSSDALPILRQSLCRVGERVDESDKVSVLLEERQRDRVVLSYSMDDVLDDAR</sequence>
<feature type="non-terminal residue" evidence="1">
    <location>
        <position position="113"/>
    </location>
</feature>
<comment type="caution">
    <text evidence="1">The sequence shown here is derived from an EMBL/GenBank/DDBJ whole genome shotgun (WGS) entry which is preliminary data.</text>
</comment>
<protein>
    <submittedName>
        <fullName evidence="1">Uncharacterized protein</fullName>
    </submittedName>
</protein>
<accession>A0AAV5VQM7</accession>
<dbReference type="AlphaFoldDB" id="A0AAV5VQM7"/>
<evidence type="ECO:0000313" key="2">
    <source>
        <dbReference type="Proteomes" id="UP001432322"/>
    </source>
</evidence>
<reference evidence="1" key="1">
    <citation type="submission" date="2023-10" db="EMBL/GenBank/DDBJ databases">
        <title>Genome assembly of Pristionchus species.</title>
        <authorList>
            <person name="Yoshida K."/>
            <person name="Sommer R.J."/>
        </authorList>
    </citation>
    <scope>NUCLEOTIDE SEQUENCE</scope>
    <source>
        <strain evidence="1">RS5133</strain>
    </source>
</reference>
<feature type="non-terminal residue" evidence="1">
    <location>
        <position position="1"/>
    </location>
</feature>